<dbReference type="InterPro" id="IPR027417">
    <property type="entry name" value="P-loop_NTPase"/>
</dbReference>
<name>A0A1F6V510_9PROT</name>
<dbReference type="GO" id="GO:0016887">
    <property type="term" value="F:ATP hydrolysis activity"/>
    <property type="evidence" value="ECO:0007669"/>
    <property type="project" value="InterPro"/>
</dbReference>
<accession>A0A1F6V510</accession>
<protein>
    <submittedName>
        <fullName evidence="3">Cell division protein ZapE</fullName>
    </submittedName>
</protein>
<evidence type="ECO:0000313" key="3">
    <source>
        <dbReference type="EMBL" id="OGI64790.1"/>
    </source>
</evidence>
<proteinExistence type="predicted"/>
<dbReference type="GO" id="GO:0051301">
    <property type="term" value="P:cell division"/>
    <property type="evidence" value="ECO:0007669"/>
    <property type="project" value="UniProtKB-KW"/>
</dbReference>
<gene>
    <name evidence="3" type="ORF">A2W18_00625</name>
</gene>
<dbReference type="PANTHER" id="PTHR12169:SF6">
    <property type="entry name" value="AFG1-LIKE ATPASE"/>
    <property type="match status" value="1"/>
</dbReference>
<keyword evidence="1" id="KW-0547">Nucleotide-binding</keyword>
<dbReference type="Gene3D" id="3.40.50.300">
    <property type="entry name" value="P-loop containing nucleotide triphosphate hydrolases"/>
    <property type="match status" value="1"/>
</dbReference>
<dbReference type="GO" id="GO:0005737">
    <property type="term" value="C:cytoplasm"/>
    <property type="evidence" value="ECO:0007669"/>
    <property type="project" value="TreeGrafter"/>
</dbReference>
<dbReference type="PANTHER" id="PTHR12169">
    <property type="entry name" value="ATPASE N2B"/>
    <property type="match status" value="1"/>
</dbReference>
<dbReference type="NCBIfam" id="NF040713">
    <property type="entry name" value="ZapE"/>
    <property type="match status" value="1"/>
</dbReference>
<keyword evidence="2" id="KW-0067">ATP-binding</keyword>
<dbReference type="GO" id="GO:0005524">
    <property type="term" value="F:ATP binding"/>
    <property type="evidence" value="ECO:0007669"/>
    <property type="project" value="UniProtKB-KW"/>
</dbReference>
<evidence type="ECO:0000256" key="2">
    <source>
        <dbReference type="ARBA" id="ARBA00022840"/>
    </source>
</evidence>
<dbReference type="SUPFAM" id="SSF52540">
    <property type="entry name" value="P-loop containing nucleoside triphosphate hydrolases"/>
    <property type="match status" value="1"/>
</dbReference>
<keyword evidence="3" id="KW-0131">Cell cycle</keyword>
<evidence type="ECO:0000256" key="1">
    <source>
        <dbReference type="ARBA" id="ARBA00022741"/>
    </source>
</evidence>
<organism evidence="3 4">
    <name type="scientific">Candidatus Muproteobacteria bacterium RBG_16_60_9</name>
    <dbReference type="NCBI Taxonomy" id="1817755"/>
    <lineage>
        <taxon>Bacteria</taxon>
        <taxon>Pseudomonadati</taxon>
        <taxon>Pseudomonadota</taxon>
        <taxon>Candidatus Muproteobacteria</taxon>
    </lineage>
</organism>
<dbReference type="EMBL" id="MFSP01000120">
    <property type="protein sequence ID" value="OGI64790.1"/>
    <property type="molecule type" value="Genomic_DNA"/>
</dbReference>
<keyword evidence="3" id="KW-0132">Cell division</keyword>
<dbReference type="Pfam" id="PF03969">
    <property type="entry name" value="AFG1_ATPase"/>
    <property type="match status" value="1"/>
</dbReference>
<dbReference type="Proteomes" id="UP000179076">
    <property type="component" value="Unassembled WGS sequence"/>
</dbReference>
<reference evidence="3 4" key="1">
    <citation type="journal article" date="2016" name="Nat. Commun.">
        <title>Thousands of microbial genomes shed light on interconnected biogeochemical processes in an aquifer system.</title>
        <authorList>
            <person name="Anantharaman K."/>
            <person name="Brown C.T."/>
            <person name="Hug L.A."/>
            <person name="Sharon I."/>
            <person name="Castelle C.J."/>
            <person name="Probst A.J."/>
            <person name="Thomas B.C."/>
            <person name="Singh A."/>
            <person name="Wilkins M.J."/>
            <person name="Karaoz U."/>
            <person name="Brodie E.L."/>
            <person name="Williams K.H."/>
            <person name="Hubbard S.S."/>
            <person name="Banfield J.F."/>
        </authorList>
    </citation>
    <scope>NUCLEOTIDE SEQUENCE [LARGE SCALE GENOMIC DNA]</scope>
</reference>
<comment type="caution">
    <text evidence="3">The sequence shown here is derived from an EMBL/GenBank/DDBJ whole genome shotgun (WGS) entry which is preliminary data.</text>
</comment>
<evidence type="ECO:0000313" key="4">
    <source>
        <dbReference type="Proteomes" id="UP000179076"/>
    </source>
</evidence>
<sequence length="323" mass="37234">MPHRDTQVARAADTPADVRELYRRALERRGFVADAAQQRAVERLQRLHEEWRAYKAKRPTRLHRLVVHPTLPQGAYLWGGVGRGKSFLMDSFFSCVPLVRKQRVHFHHFMREVHRELGKLKGQENPLDRLAERIARRARLICFDEMHVNDVADALILGRLLERTMDLGVVYCMTSNYAPDDLYKDGLKRDDFLPTIELLKHRLDVIEVDSGVDYRLRVLERSRTYVTPLDAAADEALAQAFNDIAETDAQSAPLDIEGRKIRFRHRAGGVVWFDFDVICGQGRSQLDYLQLAQEFHTVIVANVPRLGAEQLDEARRFTLLVDV</sequence>
<dbReference type="AlphaFoldDB" id="A0A1F6V510"/>
<feature type="non-terminal residue" evidence="3">
    <location>
        <position position="323"/>
    </location>
</feature>
<dbReference type="InterPro" id="IPR005654">
    <property type="entry name" value="ATPase_AFG1-like"/>
</dbReference>